<dbReference type="CDD" id="cd05403">
    <property type="entry name" value="NT_KNTase_like"/>
    <property type="match status" value="1"/>
</dbReference>
<dbReference type="InterPro" id="IPR036390">
    <property type="entry name" value="WH_DNA-bd_sf"/>
</dbReference>
<sequence length="200" mass="21334">MLADLLFGSYRKKVLSLLLLRPDADYHVRELARQTGTAPGTLHKELARLAAAGLLLRKEQGNQVRYQANRECPVFAELAGLLRKTTGAAQVLTEALAPLAPSLALIFGSVASGTETAHSDVDLLVVGDLGFADVVRATHAAQADLGREVNPVVLSAAEFQRRVQARDPFLAEILAKPKLFLMGADHDLSQLVGHTAPAGV</sequence>
<dbReference type="Gene3D" id="3.30.460.10">
    <property type="entry name" value="Beta Polymerase, domain 2"/>
    <property type="match status" value="1"/>
</dbReference>
<feature type="domain" description="Polymerase nucleotidyl transferase" evidence="1">
    <location>
        <begin position="104"/>
        <end position="132"/>
    </location>
</feature>
<dbReference type="InterPro" id="IPR043519">
    <property type="entry name" value="NT_sf"/>
</dbReference>
<evidence type="ECO:0000259" key="1">
    <source>
        <dbReference type="Pfam" id="PF01909"/>
    </source>
</evidence>
<dbReference type="KEGG" id="simp:C6571_10395"/>
<dbReference type="Proteomes" id="UP000239326">
    <property type="component" value="Chromosome"/>
</dbReference>
<dbReference type="RefSeq" id="WP_106446613.1">
    <property type="nucleotide sequence ID" value="NZ_CP027669.1"/>
</dbReference>
<dbReference type="InterPro" id="IPR036388">
    <property type="entry name" value="WH-like_DNA-bd_sf"/>
</dbReference>
<dbReference type="Gene3D" id="1.10.10.10">
    <property type="entry name" value="Winged helix-like DNA-binding domain superfamily/Winged helix DNA-binding domain"/>
    <property type="match status" value="1"/>
</dbReference>
<organism evidence="2 3">
    <name type="scientific">Simplicispira suum</name>
    <dbReference type="NCBI Taxonomy" id="2109915"/>
    <lineage>
        <taxon>Bacteria</taxon>
        <taxon>Pseudomonadati</taxon>
        <taxon>Pseudomonadota</taxon>
        <taxon>Betaproteobacteria</taxon>
        <taxon>Burkholderiales</taxon>
        <taxon>Comamonadaceae</taxon>
        <taxon>Simplicispira</taxon>
    </lineage>
</organism>
<accession>A0A2S0N0I7</accession>
<dbReference type="GO" id="GO:0016779">
    <property type="term" value="F:nucleotidyltransferase activity"/>
    <property type="evidence" value="ECO:0007669"/>
    <property type="project" value="InterPro"/>
</dbReference>
<protein>
    <submittedName>
        <fullName evidence="2">DNA polymerase subunit beta</fullName>
    </submittedName>
</protein>
<gene>
    <name evidence="2" type="ORF">C6571_10395</name>
</gene>
<evidence type="ECO:0000313" key="3">
    <source>
        <dbReference type="Proteomes" id="UP000239326"/>
    </source>
</evidence>
<keyword evidence="3" id="KW-1185">Reference proteome</keyword>
<evidence type="ECO:0000313" key="2">
    <source>
        <dbReference type="EMBL" id="AVO41636.1"/>
    </source>
</evidence>
<name>A0A2S0N0I7_9BURK</name>
<dbReference type="SUPFAM" id="SSF81301">
    <property type="entry name" value="Nucleotidyltransferase"/>
    <property type="match status" value="1"/>
</dbReference>
<dbReference type="EMBL" id="CP027669">
    <property type="protein sequence ID" value="AVO41636.1"/>
    <property type="molecule type" value="Genomic_DNA"/>
</dbReference>
<dbReference type="AlphaFoldDB" id="A0A2S0N0I7"/>
<dbReference type="InterPro" id="IPR002934">
    <property type="entry name" value="Polymerase_NTP_transf_dom"/>
</dbReference>
<dbReference type="Pfam" id="PF01909">
    <property type="entry name" value="NTP_transf_2"/>
    <property type="match status" value="1"/>
</dbReference>
<dbReference type="OrthoDB" id="8223306at2"/>
<dbReference type="SUPFAM" id="SSF46785">
    <property type="entry name" value="Winged helix' DNA-binding domain"/>
    <property type="match status" value="1"/>
</dbReference>
<reference evidence="2 3" key="1">
    <citation type="submission" date="2018-03" db="EMBL/GenBank/DDBJ databases">
        <title>Genome sequencing of Simplicispira sp.</title>
        <authorList>
            <person name="Kim S.-J."/>
            <person name="Heo J."/>
            <person name="Kwon S.-W."/>
        </authorList>
    </citation>
    <scope>NUCLEOTIDE SEQUENCE [LARGE SCALE GENOMIC DNA]</scope>
    <source>
        <strain evidence="2 3">SC1-8</strain>
    </source>
</reference>
<proteinExistence type="predicted"/>